<keyword evidence="5 7" id="KW-0804">Transcription</keyword>
<evidence type="ECO:0000256" key="7">
    <source>
        <dbReference type="HAMAP-Rule" id="MF_00366"/>
    </source>
</evidence>
<dbReference type="HAMAP" id="MF_00366">
    <property type="entry name" value="RNApol_bact_RpoZ"/>
    <property type="match status" value="1"/>
</dbReference>
<comment type="subunit">
    <text evidence="7">The RNAP catalytic core consists of 2 alpha, 1 beta, 1 beta' and 1 omega subunit. When a sigma factor is associated with the core the holoenzyme is formed, which can initiate transcription.</text>
</comment>
<evidence type="ECO:0000256" key="4">
    <source>
        <dbReference type="ARBA" id="ARBA00022695"/>
    </source>
</evidence>
<dbReference type="GO" id="GO:0000428">
    <property type="term" value="C:DNA-directed RNA polymerase complex"/>
    <property type="evidence" value="ECO:0007669"/>
    <property type="project" value="UniProtKB-KW"/>
</dbReference>
<dbReference type="PANTHER" id="PTHR34476">
    <property type="entry name" value="DNA-DIRECTED RNA POLYMERASE SUBUNIT OMEGA"/>
    <property type="match status" value="1"/>
</dbReference>
<dbReference type="NCBIfam" id="TIGR00690">
    <property type="entry name" value="rpoZ"/>
    <property type="match status" value="1"/>
</dbReference>
<dbReference type="EC" id="2.7.7.6" evidence="7"/>
<evidence type="ECO:0000256" key="5">
    <source>
        <dbReference type="ARBA" id="ARBA00023163"/>
    </source>
</evidence>
<dbReference type="RefSeq" id="WP_216548974.1">
    <property type="nucleotide sequence ID" value="NZ_JAHLQO010000003.1"/>
</dbReference>
<evidence type="ECO:0000313" key="9">
    <source>
        <dbReference type="Proteomes" id="UP000783742"/>
    </source>
</evidence>
<evidence type="ECO:0000256" key="3">
    <source>
        <dbReference type="ARBA" id="ARBA00022679"/>
    </source>
</evidence>
<gene>
    <name evidence="7 8" type="primary">rpoZ</name>
    <name evidence="8" type="ORF">KQI68_04635</name>
</gene>
<accession>A0ABS6FG21</accession>
<sequence length="101" mass="11796">MIIPSFKELKEVCNSRYELVILASKRARKLVDKNPPLIKTENKKPVTIAIEEILDGEIKFGEKMSDSEYEAKIDEERQEVLKDLQQEEIEKLTNSEEDEEE</sequence>
<dbReference type="GO" id="GO:0003899">
    <property type="term" value="F:DNA-directed RNA polymerase activity"/>
    <property type="evidence" value="ECO:0007669"/>
    <property type="project" value="UniProtKB-EC"/>
</dbReference>
<dbReference type="Proteomes" id="UP000783742">
    <property type="component" value="Unassembled WGS sequence"/>
</dbReference>
<comment type="function">
    <text evidence="7">Promotes RNA polymerase assembly. Latches the N- and C-terminal regions of the beta' subunit thereby facilitating its interaction with the beta and alpha subunits.</text>
</comment>
<dbReference type="InterPro" id="IPR006110">
    <property type="entry name" value="Pol_omega/Rpo6/RPB6"/>
</dbReference>
<reference evidence="8 9" key="1">
    <citation type="submission" date="2021-06" db="EMBL/GenBank/DDBJ databases">
        <authorList>
            <person name="Sun Q."/>
            <person name="Li D."/>
        </authorList>
    </citation>
    <scope>NUCLEOTIDE SEQUENCE [LARGE SCALE GENOMIC DNA]</scope>
    <source>
        <strain evidence="8 9">MSJ-1</strain>
    </source>
</reference>
<comment type="catalytic activity">
    <reaction evidence="6 7">
        <text>RNA(n) + a ribonucleoside 5'-triphosphate = RNA(n+1) + diphosphate</text>
        <dbReference type="Rhea" id="RHEA:21248"/>
        <dbReference type="Rhea" id="RHEA-COMP:14527"/>
        <dbReference type="Rhea" id="RHEA-COMP:17342"/>
        <dbReference type="ChEBI" id="CHEBI:33019"/>
        <dbReference type="ChEBI" id="CHEBI:61557"/>
        <dbReference type="ChEBI" id="CHEBI:140395"/>
        <dbReference type="EC" id="2.7.7.6"/>
    </reaction>
</comment>
<dbReference type="SMART" id="SM01409">
    <property type="entry name" value="RNA_pol_Rpb6"/>
    <property type="match status" value="1"/>
</dbReference>
<evidence type="ECO:0000313" key="8">
    <source>
        <dbReference type="EMBL" id="MBU5669126.1"/>
    </source>
</evidence>
<comment type="caution">
    <text evidence="8">The sequence shown here is derived from an EMBL/GenBank/DDBJ whole genome shotgun (WGS) entry which is preliminary data.</text>
</comment>
<dbReference type="Pfam" id="PF01192">
    <property type="entry name" value="RNA_pol_Rpb6"/>
    <property type="match status" value="1"/>
</dbReference>
<keyword evidence="3 7" id="KW-0808">Transferase</keyword>
<keyword evidence="9" id="KW-1185">Reference proteome</keyword>
<evidence type="ECO:0000256" key="1">
    <source>
        <dbReference type="ARBA" id="ARBA00006711"/>
    </source>
</evidence>
<dbReference type="InterPro" id="IPR003716">
    <property type="entry name" value="DNA-dir_RNA_pol_omega"/>
</dbReference>
<comment type="similarity">
    <text evidence="1 7">Belongs to the RNA polymerase subunit omega family.</text>
</comment>
<dbReference type="EMBL" id="JAHLQO010000003">
    <property type="protein sequence ID" value="MBU5669126.1"/>
    <property type="molecule type" value="Genomic_DNA"/>
</dbReference>
<keyword evidence="2 7" id="KW-0240">DNA-directed RNA polymerase</keyword>
<evidence type="ECO:0000256" key="6">
    <source>
        <dbReference type="ARBA" id="ARBA00048552"/>
    </source>
</evidence>
<name>A0ABS6FG21_9FIRM</name>
<keyword evidence="4 7" id="KW-0548">Nucleotidyltransferase</keyword>
<evidence type="ECO:0000256" key="2">
    <source>
        <dbReference type="ARBA" id="ARBA00022478"/>
    </source>
</evidence>
<dbReference type="PANTHER" id="PTHR34476:SF1">
    <property type="entry name" value="DNA-DIRECTED RNA POLYMERASE SUBUNIT OMEGA"/>
    <property type="match status" value="1"/>
</dbReference>
<organism evidence="8 9">
    <name type="scientific">Peptoniphilus ovalis</name>
    <dbReference type="NCBI Taxonomy" id="2841503"/>
    <lineage>
        <taxon>Bacteria</taxon>
        <taxon>Bacillati</taxon>
        <taxon>Bacillota</taxon>
        <taxon>Tissierellia</taxon>
        <taxon>Tissierellales</taxon>
        <taxon>Peptoniphilaceae</taxon>
        <taxon>Peptoniphilus</taxon>
    </lineage>
</organism>
<protein>
    <recommendedName>
        <fullName evidence="7">DNA-directed RNA polymerase subunit omega</fullName>
        <shortName evidence="7">RNAP omega subunit</shortName>
        <ecNumber evidence="7">2.7.7.6</ecNumber>
    </recommendedName>
    <alternativeName>
        <fullName evidence="7">RNA polymerase omega subunit</fullName>
    </alternativeName>
    <alternativeName>
        <fullName evidence="7">Transcriptase subunit omega</fullName>
    </alternativeName>
</protein>
<proteinExistence type="inferred from homology"/>